<organism evidence="1 2">
    <name type="scientific">Laceyella putida</name>
    <dbReference type="NCBI Taxonomy" id="110101"/>
    <lineage>
        <taxon>Bacteria</taxon>
        <taxon>Bacillati</taxon>
        <taxon>Bacillota</taxon>
        <taxon>Bacilli</taxon>
        <taxon>Bacillales</taxon>
        <taxon>Thermoactinomycetaceae</taxon>
        <taxon>Laceyella</taxon>
    </lineage>
</organism>
<accession>A0ABW2RP20</accession>
<protein>
    <recommendedName>
        <fullName evidence="3">Sigma-70 family RNA polymerase sigma factor</fullName>
    </recommendedName>
</protein>
<evidence type="ECO:0000313" key="2">
    <source>
        <dbReference type="Proteomes" id="UP001596500"/>
    </source>
</evidence>
<reference evidence="2" key="1">
    <citation type="journal article" date="2019" name="Int. J. Syst. Evol. Microbiol.">
        <title>The Global Catalogue of Microorganisms (GCM) 10K type strain sequencing project: providing services to taxonomists for standard genome sequencing and annotation.</title>
        <authorList>
            <consortium name="The Broad Institute Genomics Platform"/>
            <consortium name="The Broad Institute Genome Sequencing Center for Infectious Disease"/>
            <person name="Wu L."/>
            <person name="Ma J."/>
        </authorList>
    </citation>
    <scope>NUCLEOTIDE SEQUENCE [LARGE SCALE GENOMIC DNA]</scope>
    <source>
        <strain evidence="2">CGMCC 1.12942</strain>
    </source>
</reference>
<proteinExistence type="predicted"/>
<dbReference type="RefSeq" id="WP_379883079.1">
    <property type="nucleotide sequence ID" value="NZ_JBHTNJ010000010.1"/>
</dbReference>
<comment type="caution">
    <text evidence="1">The sequence shown here is derived from an EMBL/GenBank/DDBJ whole genome shotgun (WGS) entry which is preliminary data.</text>
</comment>
<gene>
    <name evidence="1" type="ORF">ACFQNG_17250</name>
</gene>
<keyword evidence="2" id="KW-1185">Reference proteome</keyword>
<sequence length="163" mass="19056">MIYYNQSFVSNLYLQAVEDVGCRICARVGMIIDDICHGVIRPDINRKALTYIYIEGSIRNEFTEIVREQIRKNGGKVTIGVKHDELNEEERRELSRMREELRDKRIYAEELYKEQRRAVIEYLCAYPGASYSEMAKDLALSNEMKFARIIGRLGKKLACHIQE</sequence>
<dbReference type="EMBL" id="JBHTBW010000062">
    <property type="protein sequence ID" value="MFC7442822.1"/>
    <property type="molecule type" value="Genomic_DNA"/>
</dbReference>
<dbReference type="Proteomes" id="UP001596500">
    <property type="component" value="Unassembled WGS sequence"/>
</dbReference>
<evidence type="ECO:0008006" key="3">
    <source>
        <dbReference type="Google" id="ProtNLM"/>
    </source>
</evidence>
<name>A0ABW2RP20_9BACL</name>
<evidence type="ECO:0000313" key="1">
    <source>
        <dbReference type="EMBL" id="MFC7442822.1"/>
    </source>
</evidence>